<evidence type="ECO:0000313" key="3">
    <source>
        <dbReference type="Proteomes" id="UP000823904"/>
    </source>
</evidence>
<dbReference type="NCBIfam" id="TIGR02354">
    <property type="entry name" value="thiF_fam2"/>
    <property type="match status" value="1"/>
</dbReference>
<dbReference type="Pfam" id="PF00899">
    <property type="entry name" value="ThiF"/>
    <property type="match status" value="1"/>
</dbReference>
<dbReference type="GO" id="GO:0061503">
    <property type="term" value="F:tRNA threonylcarbamoyladenosine dehydratase"/>
    <property type="evidence" value="ECO:0007669"/>
    <property type="project" value="TreeGrafter"/>
</dbReference>
<dbReference type="GO" id="GO:0061504">
    <property type="term" value="P:cyclic threonylcarbamoyladenosine biosynthetic process"/>
    <property type="evidence" value="ECO:0007669"/>
    <property type="project" value="TreeGrafter"/>
</dbReference>
<dbReference type="SUPFAM" id="SSF69572">
    <property type="entry name" value="Activating enzymes of the ubiquitin-like proteins"/>
    <property type="match status" value="1"/>
</dbReference>
<name>A0A9D2PGU0_9FIRM</name>
<dbReference type="AlphaFoldDB" id="A0A9D2PGU0"/>
<evidence type="ECO:0000313" key="2">
    <source>
        <dbReference type="EMBL" id="HJC50402.1"/>
    </source>
</evidence>
<dbReference type="GO" id="GO:0008641">
    <property type="term" value="F:ubiquitin-like modifier activating enzyme activity"/>
    <property type="evidence" value="ECO:0007669"/>
    <property type="project" value="InterPro"/>
</dbReference>
<evidence type="ECO:0000259" key="1">
    <source>
        <dbReference type="Pfam" id="PF00899"/>
    </source>
</evidence>
<dbReference type="PANTHER" id="PTHR43267:SF3">
    <property type="entry name" value="THIF PROTEIN"/>
    <property type="match status" value="1"/>
</dbReference>
<reference evidence="2" key="2">
    <citation type="submission" date="2021-04" db="EMBL/GenBank/DDBJ databases">
        <authorList>
            <person name="Gilroy R."/>
        </authorList>
    </citation>
    <scope>NUCLEOTIDE SEQUENCE</scope>
    <source>
        <strain evidence="2">ChiSjej3B21-8574</strain>
    </source>
</reference>
<proteinExistence type="predicted"/>
<feature type="domain" description="THIF-type NAD/FAD binding fold" evidence="1">
    <location>
        <begin position="19"/>
        <end position="209"/>
    </location>
</feature>
<protein>
    <submittedName>
        <fullName evidence="2">Sulfur carrier protein ThiS adenylyltransferase ThiF</fullName>
    </submittedName>
</protein>
<dbReference type="NCBIfam" id="NF006395">
    <property type="entry name" value="PRK08644.1"/>
    <property type="match status" value="1"/>
</dbReference>
<accession>A0A9D2PGU0</accession>
<dbReference type="Proteomes" id="UP000823904">
    <property type="component" value="Unassembled WGS sequence"/>
</dbReference>
<dbReference type="InterPro" id="IPR035985">
    <property type="entry name" value="Ubiquitin-activating_enz"/>
</dbReference>
<reference evidence="2" key="1">
    <citation type="journal article" date="2021" name="PeerJ">
        <title>Extensive microbial diversity within the chicken gut microbiome revealed by metagenomics and culture.</title>
        <authorList>
            <person name="Gilroy R."/>
            <person name="Ravi A."/>
            <person name="Getino M."/>
            <person name="Pursley I."/>
            <person name="Horton D.L."/>
            <person name="Alikhan N.F."/>
            <person name="Baker D."/>
            <person name="Gharbi K."/>
            <person name="Hall N."/>
            <person name="Watson M."/>
            <person name="Adriaenssens E.M."/>
            <person name="Foster-Nyarko E."/>
            <person name="Jarju S."/>
            <person name="Secka A."/>
            <person name="Antonio M."/>
            <person name="Oren A."/>
            <person name="Chaudhuri R.R."/>
            <person name="La Ragione R."/>
            <person name="Hildebrand F."/>
            <person name="Pallen M.J."/>
        </authorList>
    </citation>
    <scope>NUCLEOTIDE SEQUENCE</scope>
    <source>
        <strain evidence="2">ChiSjej3B21-8574</strain>
    </source>
</reference>
<dbReference type="PANTHER" id="PTHR43267">
    <property type="entry name" value="TRNA THREONYLCARBAMOYLADENOSINE DEHYDRATASE"/>
    <property type="match status" value="1"/>
</dbReference>
<dbReference type="InterPro" id="IPR000594">
    <property type="entry name" value="ThiF_NAD_FAD-bd"/>
</dbReference>
<dbReference type="InterPro" id="IPR045886">
    <property type="entry name" value="ThiF/MoeB/HesA"/>
</dbReference>
<sequence>MITREQFEQALEERQTKEVRIRLREGQVAVAGLGGLGSNIALMLARTGIRKLMLADFDCVDISNLNRQAYTVDQIGMPKTEALKQLIRQVNPWIELEVFQGKITEHNAAELFGDYPVICEAFDGAEEKAMLVNTVLEQLPGSVIISGSGMAGTYSSNLIRTRKVTSRFYLCGDEENSVSEDESLTAARVSVCAGHEANMAVRLILGETEI</sequence>
<keyword evidence="2" id="KW-0808">Transferase</keyword>
<dbReference type="GO" id="GO:0016779">
    <property type="term" value="F:nucleotidyltransferase activity"/>
    <property type="evidence" value="ECO:0007669"/>
    <property type="project" value="UniProtKB-KW"/>
</dbReference>
<organism evidence="2 3">
    <name type="scientific">Candidatus Anaerostipes avistercoris</name>
    <dbReference type="NCBI Taxonomy" id="2838462"/>
    <lineage>
        <taxon>Bacteria</taxon>
        <taxon>Bacillati</taxon>
        <taxon>Bacillota</taxon>
        <taxon>Clostridia</taxon>
        <taxon>Lachnospirales</taxon>
        <taxon>Lachnospiraceae</taxon>
        <taxon>Anaerostipes</taxon>
    </lineage>
</organism>
<keyword evidence="2" id="KW-0548">Nucleotidyltransferase</keyword>
<dbReference type="EMBL" id="DWWD01000028">
    <property type="protein sequence ID" value="HJC50402.1"/>
    <property type="molecule type" value="Genomic_DNA"/>
</dbReference>
<dbReference type="Gene3D" id="3.40.50.720">
    <property type="entry name" value="NAD(P)-binding Rossmann-like Domain"/>
    <property type="match status" value="1"/>
</dbReference>
<gene>
    <name evidence="2" type="primary">thiF</name>
    <name evidence="2" type="ORF">H9754_07545</name>
</gene>
<dbReference type="InterPro" id="IPR012729">
    <property type="entry name" value="ThiF_fam2"/>
</dbReference>
<comment type="caution">
    <text evidence="2">The sequence shown here is derived from an EMBL/GenBank/DDBJ whole genome shotgun (WGS) entry which is preliminary data.</text>
</comment>